<proteinExistence type="predicted"/>
<dbReference type="Pfam" id="PF03449">
    <property type="entry name" value="GreA_GreB_N"/>
    <property type="match status" value="1"/>
</dbReference>
<evidence type="ECO:0000259" key="1">
    <source>
        <dbReference type="Pfam" id="PF03449"/>
    </source>
</evidence>
<dbReference type="InterPro" id="IPR036805">
    <property type="entry name" value="Tscrpt_elong_fac_GreA/B_N_sf"/>
</dbReference>
<evidence type="ECO:0000313" key="2">
    <source>
        <dbReference type="EMBL" id="OGE65612.1"/>
    </source>
</evidence>
<reference evidence="2 3" key="1">
    <citation type="journal article" date="2016" name="Nat. Commun.">
        <title>Thousands of microbial genomes shed light on interconnected biogeochemical processes in an aquifer system.</title>
        <authorList>
            <person name="Anantharaman K."/>
            <person name="Brown C.T."/>
            <person name="Hug L.A."/>
            <person name="Sharon I."/>
            <person name="Castelle C.J."/>
            <person name="Probst A.J."/>
            <person name="Thomas B.C."/>
            <person name="Singh A."/>
            <person name="Wilkins M.J."/>
            <person name="Karaoz U."/>
            <person name="Brodie E.L."/>
            <person name="Williams K.H."/>
            <person name="Hubbard S.S."/>
            <person name="Banfield J.F."/>
        </authorList>
    </citation>
    <scope>NUCLEOTIDE SEQUENCE [LARGE SCALE GENOMIC DNA]</scope>
</reference>
<dbReference type="SUPFAM" id="SSF46557">
    <property type="entry name" value="GreA transcript cleavage protein, N-terminal domain"/>
    <property type="match status" value="1"/>
</dbReference>
<dbReference type="GO" id="GO:0032784">
    <property type="term" value="P:regulation of DNA-templated transcription elongation"/>
    <property type="evidence" value="ECO:0007669"/>
    <property type="project" value="InterPro"/>
</dbReference>
<evidence type="ECO:0000313" key="3">
    <source>
        <dbReference type="Proteomes" id="UP000178017"/>
    </source>
</evidence>
<comment type="caution">
    <text evidence="2">The sequence shown here is derived from an EMBL/GenBank/DDBJ whole genome shotgun (WGS) entry which is preliminary data.</text>
</comment>
<gene>
    <name evidence="2" type="ORF">A3B49_02905</name>
</gene>
<protein>
    <recommendedName>
        <fullName evidence="1">Transcription elongation factor GreA/GreB N-terminal domain-containing protein</fullName>
    </recommendedName>
</protein>
<organism evidence="2 3">
    <name type="scientific">Candidatus Daviesbacteria bacterium RIFCSPLOWO2_01_FULL_40_24</name>
    <dbReference type="NCBI Taxonomy" id="1797787"/>
    <lineage>
        <taxon>Bacteria</taxon>
        <taxon>Candidatus Daviesiibacteriota</taxon>
    </lineage>
</organism>
<dbReference type="GO" id="GO:0003677">
    <property type="term" value="F:DNA binding"/>
    <property type="evidence" value="ECO:0007669"/>
    <property type="project" value="InterPro"/>
</dbReference>
<dbReference type="EMBL" id="MFDO01000015">
    <property type="protein sequence ID" value="OGE65612.1"/>
    <property type="molecule type" value="Genomic_DNA"/>
</dbReference>
<dbReference type="InterPro" id="IPR022691">
    <property type="entry name" value="Tscrpt_elong_fac_GreA/B_N"/>
</dbReference>
<sequence length="77" mass="9038">MSTINEQKLKMWQDKLEKVKVEYGVVMQKRGEAMQMGDLRENAAFQMLSEDADTYRARINETEKIIANIENNIKEDK</sequence>
<name>A0A1F5MJS3_9BACT</name>
<feature type="domain" description="Transcription elongation factor GreA/GreB N-terminal" evidence="1">
    <location>
        <begin position="7"/>
        <end position="69"/>
    </location>
</feature>
<dbReference type="Proteomes" id="UP000178017">
    <property type="component" value="Unassembled WGS sequence"/>
</dbReference>
<dbReference type="AlphaFoldDB" id="A0A1F5MJS3"/>
<dbReference type="Gene3D" id="1.10.287.180">
    <property type="entry name" value="Transcription elongation factor, GreA/GreB, N-terminal domain"/>
    <property type="match status" value="1"/>
</dbReference>
<accession>A0A1F5MJS3</accession>